<dbReference type="EMBL" id="QJTC01000007">
    <property type="protein sequence ID" value="PYE78446.1"/>
    <property type="molecule type" value="Genomic_DNA"/>
</dbReference>
<dbReference type="InterPro" id="IPR010179">
    <property type="entry name" value="CRISPR-assoc_prot_Cse3"/>
</dbReference>
<keyword evidence="2" id="KW-1185">Reference proteome</keyword>
<dbReference type="Pfam" id="PF08798">
    <property type="entry name" value="CRISPR_assoc"/>
    <property type="match status" value="1"/>
</dbReference>
<accession>A0A318SIA7</accession>
<evidence type="ECO:0000313" key="1">
    <source>
        <dbReference type="EMBL" id="PYE78446.1"/>
    </source>
</evidence>
<evidence type="ECO:0000313" key="2">
    <source>
        <dbReference type="Proteomes" id="UP000247540"/>
    </source>
</evidence>
<gene>
    <name evidence="1" type="ORF">DFQ15_10796</name>
</gene>
<dbReference type="OrthoDB" id="9795689at2"/>
<reference evidence="1 2" key="1">
    <citation type="submission" date="2018-06" db="EMBL/GenBank/DDBJ databases">
        <title>Genomic Encyclopedia of Type Strains, Phase III (KMG-III): the genomes of soil and plant-associated and newly described type strains.</title>
        <authorList>
            <person name="Whitman W."/>
        </authorList>
    </citation>
    <scope>NUCLEOTIDE SEQUENCE [LARGE SCALE GENOMIC DNA]</scope>
    <source>
        <strain evidence="1 2">CECT 7646</strain>
    </source>
</reference>
<dbReference type="Proteomes" id="UP000247540">
    <property type="component" value="Unassembled WGS sequence"/>
</dbReference>
<dbReference type="SMART" id="SM01101">
    <property type="entry name" value="CRISPR_assoc"/>
    <property type="match status" value="1"/>
</dbReference>
<organism evidence="1 2">
    <name type="scientific">Xylophilus ampelinus</name>
    <dbReference type="NCBI Taxonomy" id="54067"/>
    <lineage>
        <taxon>Bacteria</taxon>
        <taxon>Pseudomonadati</taxon>
        <taxon>Pseudomonadota</taxon>
        <taxon>Betaproteobacteria</taxon>
        <taxon>Burkholderiales</taxon>
        <taxon>Xylophilus</taxon>
    </lineage>
</organism>
<dbReference type="AlphaFoldDB" id="A0A318SIA7"/>
<dbReference type="NCBIfam" id="TIGR01907">
    <property type="entry name" value="casE_Cse3"/>
    <property type="match status" value="1"/>
</dbReference>
<dbReference type="Gene3D" id="3.30.70.1210">
    <property type="entry name" value="Crispr-associated protein, domain 2"/>
    <property type="match status" value="1"/>
</dbReference>
<sequence>MNTPSLHLLHTQPDARLLAAWVARHHTRHERQPSDLGDALHGLLRAAFGKAAPQPFRYLDERQGLLAYTALDADAMRIQVALADPLAAQTLGLGANGQHDGYRLRPFPTQWPQGQVLGFEVRLRPTVRAAKGERDAFLHAVDQAQGAPLLREAVYVQWLRDHLAPPESDVREAWQGAVDLLDDVHLAGYQRQQVVRRTQAAGAEARRGRVIDGPDALLKGHLRVRDCAAFAQLLARGIGRHRSFGFGMLLLSRPG</sequence>
<comment type="caution">
    <text evidence="1">The sequence shown here is derived from an EMBL/GenBank/DDBJ whole genome shotgun (WGS) entry which is preliminary data.</text>
</comment>
<protein>
    <submittedName>
        <fullName evidence="1">CRISPR system Cascade subunit CasE</fullName>
    </submittedName>
</protein>
<dbReference type="SUPFAM" id="SSF117987">
    <property type="entry name" value="CRISPR-associated protein"/>
    <property type="match status" value="1"/>
</dbReference>
<proteinExistence type="predicted"/>
<dbReference type="RefSeq" id="WP_110465242.1">
    <property type="nucleotide sequence ID" value="NZ_JAMOFZ010000007.1"/>
</dbReference>
<name>A0A318SIA7_9BURK</name>